<evidence type="ECO:0000313" key="3">
    <source>
        <dbReference type="Proteomes" id="UP000254866"/>
    </source>
</evidence>
<reference evidence="2 3" key="1">
    <citation type="journal article" date="2018" name="IMA Fungus">
        <title>IMA Genome-F 9: Draft genome sequence of Annulohypoxylon stygium, Aspergillus mulundensis, Berkeleyomyces basicola (syn. Thielaviopsis basicola), Ceratocystis smalleyi, two Cercospora beticola strains, Coleophoma cylindrospora, Fusarium fracticaudum, Phialophora cf. hyalina, and Morchella septimelata.</title>
        <authorList>
            <person name="Wingfield B.D."/>
            <person name="Bills G.F."/>
            <person name="Dong Y."/>
            <person name="Huang W."/>
            <person name="Nel W.J."/>
            <person name="Swalarsk-Parry B.S."/>
            <person name="Vaghefi N."/>
            <person name="Wilken P.M."/>
            <person name="An Z."/>
            <person name="de Beer Z.W."/>
            <person name="De Vos L."/>
            <person name="Chen L."/>
            <person name="Duong T.A."/>
            <person name="Gao Y."/>
            <person name="Hammerbacher A."/>
            <person name="Kikkert J.R."/>
            <person name="Li Y."/>
            <person name="Li H."/>
            <person name="Li K."/>
            <person name="Li Q."/>
            <person name="Liu X."/>
            <person name="Ma X."/>
            <person name="Naidoo K."/>
            <person name="Pethybridge S.J."/>
            <person name="Sun J."/>
            <person name="Steenkamp E.T."/>
            <person name="van der Nest M.A."/>
            <person name="van Wyk S."/>
            <person name="Wingfield M.J."/>
            <person name="Xiong C."/>
            <person name="Yue Q."/>
            <person name="Zhang X."/>
        </authorList>
    </citation>
    <scope>NUCLEOTIDE SEQUENCE [LARGE SCALE GENOMIC DNA]</scope>
    <source>
        <strain evidence="2 3">BP 5553</strain>
    </source>
</reference>
<dbReference type="STRING" id="2656787.A0A370THI2"/>
<sequence>MPSCTFACRRAVQRKLPPSSDTIWISDDALHHAFQRFALHSTTTKRHGSFVPGPLEARRRLGKRRMAYASEPTPTSPFTFGSLWNIFGGEDRTSFQWEAPTTRSPTPEASVDVPVSRLPRSTVQSPPTAAMYELESNTKPSQKPPTDLGLAANLSRFRRGIRRQGSTVHVNNCCQKFNKRLRRNFRQGEVSDTTLQVIVGPAVTNELRAVLADPMLSEQHRLALYQTVWNGMSTSKTIQLADFDGVILDELLCRLSELTITPEVYTMASSIIRSASIAQHNRMGDGLHQLIYAWAESWLDNQDPTDAELCSVDAVTAANAVTRADHRLLDLDSSIAALHGCPTTNVDFAEARKDIQKARVDILRGINAFGEAKYSIFSSTERSARTLTETLATITKDEDVLWSIIKPCSDGIAKLLKDTPKESTSKLRYHWLSLVVDITPKHENNFVSAWQILESSGSPLDESLAGSIILRYWINRGVIKHPSISERTWKAKPICHRTLSGLIGLLDSYQELSWFNVYELVTVLLRLDNHTLIPRVLRSVQRCRLQLPGPVMGKILRKLAPQNARAAYDVFRLWGASARDVRLTRCGPFIFSLIQDTKFSPDLIWDMLRISDYGNVPFYEWPGFSNDPHDGLSPAMNGLIRDMAYAFAQSKFLAPRTALRNVERCFLYLRIRGESITPDMTRAICHAALTRELLKHGRVSQERLEWAISWIYQVEGKQVAEAVDTLVYHWRMYHIQTAQRIERRQRSLEGDFHFGIIG</sequence>
<evidence type="ECO:0000313" key="2">
    <source>
        <dbReference type="EMBL" id="RDL34640.1"/>
    </source>
</evidence>
<feature type="region of interest" description="Disordered" evidence="1">
    <location>
        <begin position="98"/>
        <end position="125"/>
    </location>
</feature>
<dbReference type="AlphaFoldDB" id="A0A370THI2"/>
<evidence type="ECO:0000256" key="1">
    <source>
        <dbReference type="SAM" id="MobiDB-lite"/>
    </source>
</evidence>
<comment type="caution">
    <text evidence="2">The sequence shown here is derived from an EMBL/GenBank/DDBJ whole genome shotgun (WGS) entry which is preliminary data.</text>
</comment>
<gene>
    <name evidence="2" type="ORF">BP5553_07768</name>
</gene>
<feature type="compositionally biased region" description="Polar residues" evidence="1">
    <location>
        <begin position="98"/>
        <end position="107"/>
    </location>
</feature>
<dbReference type="Proteomes" id="UP000254866">
    <property type="component" value="Unassembled WGS sequence"/>
</dbReference>
<dbReference type="RefSeq" id="XP_031867622.1">
    <property type="nucleotide sequence ID" value="XM_032016391.1"/>
</dbReference>
<organism evidence="2 3">
    <name type="scientific">Venustampulla echinocandica</name>
    <dbReference type="NCBI Taxonomy" id="2656787"/>
    <lineage>
        <taxon>Eukaryota</taxon>
        <taxon>Fungi</taxon>
        <taxon>Dikarya</taxon>
        <taxon>Ascomycota</taxon>
        <taxon>Pezizomycotina</taxon>
        <taxon>Leotiomycetes</taxon>
        <taxon>Helotiales</taxon>
        <taxon>Pleuroascaceae</taxon>
        <taxon>Venustampulla</taxon>
    </lineage>
</organism>
<name>A0A370THI2_9HELO</name>
<dbReference type="OrthoDB" id="5428038at2759"/>
<proteinExistence type="predicted"/>
<dbReference type="GeneID" id="43600617"/>
<accession>A0A370THI2</accession>
<protein>
    <submittedName>
        <fullName evidence="2">Uncharacterized protein</fullName>
    </submittedName>
</protein>
<dbReference type="EMBL" id="NPIC01000007">
    <property type="protein sequence ID" value="RDL34640.1"/>
    <property type="molecule type" value="Genomic_DNA"/>
</dbReference>
<keyword evidence="3" id="KW-1185">Reference proteome</keyword>